<reference evidence="1 2" key="1">
    <citation type="submission" date="2017-09" db="EMBL/GenBank/DDBJ databases">
        <title>Large-scale bioinformatics analysis of Bacillus genomes uncovers conserved roles of natural products in bacterial physiology.</title>
        <authorList>
            <consortium name="Agbiome Team Llc"/>
            <person name="Bleich R.M."/>
            <person name="Grubbs K.J."/>
            <person name="Santa Maria K.C."/>
            <person name="Allen S.E."/>
            <person name="Farag S."/>
            <person name="Shank E.A."/>
            <person name="Bowers A."/>
        </authorList>
    </citation>
    <scope>NUCLEOTIDE SEQUENCE [LARGE SCALE GENOMIC DNA]</scope>
    <source>
        <strain evidence="1 2">AFS061806</strain>
    </source>
</reference>
<evidence type="ECO:0000313" key="1">
    <source>
        <dbReference type="EMBL" id="PFU42228.1"/>
    </source>
</evidence>
<protein>
    <submittedName>
        <fullName evidence="1">Uncharacterized protein</fullName>
    </submittedName>
</protein>
<dbReference type="AlphaFoldDB" id="A0A2B3TZW9"/>
<proteinExistence type="predicted"/>
<organism evidence="1 2">
    <name type="scientific">Bacillus cereus</name>
    <dbReference type="NCBI Taxonomy" id="1396"/>
    <lineage>
        <taxon>Bacteria</taxon>
        <taxon>Bacillati</taxon>
        <taxon>Bacillota</taxon>
        <taxon>Bacilli</taxon>
        <taxon>Bacillales</taxon>
        <taxon>Bacillaceae</taxon>
        <taxon>Bacillus</taxon>
        <taxon>Bacillus cereus group</taxon>
    </lineage>
</organism>
<gene>
    <name evidence="1" type="ORF">COK86_13705</name>
</gene>
<comment type="caution">
    <text evidence="1">The sequence shown here is derived from an EMBL/GenBank/DDBJ whole genome shotgun (WGS) entry which is preliminary data.</text>
</comment>
<name>A0A2B3TZW9_BACCE</name>
<accession>A0A2B3TZW9</accession>
<sequence length="320" mass="37556">MTNNKIQQETRKRLRSILGGIKSRTCNPDNQNYHHYGGRGITICEEWKNSIDSFVEWSLENGYKEGLSLDRINPNGNYEPSNCRWANAKQQVRNLRDTYRIEFKNKAYACLDVTDTFGSNKIIIDNEITYTVFSVTNIVNYDSLNYLLRGFAGYGLTLENLLWLYHNRTLSDFIEENILFAFSVASGKFKITRNVLKYNEQSAKDIALTFKQETEKLLNSNEVNKGKTFNKMDVTETEEIFSQSYYFLKMYGIFTKIYTMNPLNKKQVTLIVNEELRLKSKYFIEEEIKNNKEFNNLLTQIEHYLKDVFYTPITNNQKGE</sequence>
<dbReference type="Proteomes" id="UP000224076">
    <property type="component" value="Unassembled WGS sequence"/>
</dbReference>
<dbReference type="RefSeq" id="WP_098665777.1">
    <property type="nucleotide sequence ID" value="NZ_NVDG01000023.1"/>
</dbReference>
<dbReference type="EMBL" id="NVDG01000023">
    <property type="protein sequence ID" value="PFU42228.1"/>
    <property type="molecule type" value="Genomic_DNA"/>
</dbReference>
<evidence type="ECO:0000313" key="2">
    <source>
        <dbReference type="Proteomes" id="UP000224076"/>
    </source>
</evidence>